<evidence type="ECO:0000313" key="2">
    <source>
        <dbReference type="Proteomes" id="UP000288805"/>
    </source>
</evidence>
<accession>A0A438DCZ0</accession>
<comment type="caution">
    <text evidence="1">The sequence shown here is derived from an EMBL/GenBank/DDBJ whole genome shotgun (WGS) entry which is preliminary data.</text>
</comment>
<sequence>MVLNLDMKILNRNLDYVVNRQWSNGGEQLIQFGQDSKDIILNLDKSAWKRNHDDMLELECHLGIIMILTMKIVVAWEHEQFSRLRVTAATLSELSVAPELLERTGGLSDSRLCSGT</sequence>
<evidence type="ECO:0000313" key="1">
    <source>
        <dbReference type="EMBL" id="RVW33334.1"/>
    </source>
</evidence>
<dbReference type="AlphaFoldDB" id="A0A438DCZ0"/>
<name>A0A438DCZ0_VITVI</name>
<proteinExistence type="predicted"/>
<protein>
    <submittedName>
        <fullName evidence="1">Uncharacterized protein</fullName>
    </submittedName>
</protein>
<gene>
    <name evidence="1" type="ORF">CK203_085353</name>
</gene>
<dbReference type="Proteomes" id="UP000288805">
    <property type="component" value="Unassembled WGS sequence"/>
</dbReference>
<dbReference type="EMBL" id="QGNW01001682">
    <property type="protein sequence ID" value="RVW33334.1"/>
    <property type="molecule type" value="Genomic_DNA"/>
</dbReference>
<organism evidence="1 2">
    <name type="scientific">Vitis vinifera</name>
    <name type="common">Grape</name>
    <dbReference type="NCBI Taxonomy" id="29760"/>
    <lineage>
        <taxon>Eukaryota</taxon>
        <taxon>Viridiplantae</taxon>
        <taxon>Streptophyta</taxon>
        <taxon>Embryophyta</taxon>
        <taxon>Tracheophyta</taxon>
        <taxon>Spermatophyta</taxon>
        <taxon>Magnoliopsida</taxon>
        <taxon>eudicotyledons</taxon>
        <taxon>Gunneridae</taxon>
        <taxon>Pentapetalae</taxon>
        <taxon>rosids</taxon>
        <taxon>Vitales</taxon>
        <taxon>Vitaceae</taxon>
        <taxon>Viteae</taxon>
        <taxon>Vitis</taxon>
    </lineage>
</organism>
<reference evidence="1 2" key="1">
    <citation type="journal article" date="2018" name="PLoS Genet.">
        <title>Population sequencing reveals clonal diversity and ancestral inbreeding in the grapevine cultivar Chardonnay.</title>
        <authorList>
            <person name="Roach M.J."/>
            <person name="Johnson D.L."/>
            <person name="Bohlmann J."/>
            <person name="van Vuuren H.J."/>
            <person name="Jones S.J."/>
            <person name="Pretorius I.S."/>
            <person name="Schmidt S.A."/>
            <person name="Borneman A.R."/>
        </authorList>
    </citation>
    <scope>NUCLEOTIDE SEQUENCE [LARGE SCALE GENOMIC DNA]</scope>
    <source>
        <strain evidence="2">cv. Chardonnay</strain>
        <tissue evidence="1">Leaf</tissue>
    </source>
</reference>